<dbReference type="EMBL" id="UPTC01005370">
    <property type="protein sequence ID" value="VBB35280.1"/>
    <property type="molecule type" value="Genomic_DNA"/>
</dbReference>
<dbReference type="Gene3D" id="1.10.3610.10">
    <property type="entry name" value="Nucleoprotein"/>
    <property type="match status" value="1"/>
</dbReference>
<name>A0A498T0S5_ACAVI</name>
<evidence type="ECO:0000256" key="1">
    <source>
        <dbReference type="ARBA" id="ARBA00004192"/>
    </source>
</evidence>
<evidence type="ECO:0000256" key="5">
    <source>
        <dbReference type="ARBA" id="ARBA00023274"/>
    </source>
</evidence>
<accession>A0A498T0S5</accession>
<dbReference type="InterPro" id="IPR023330">
    <property type="entry name" value="Rhabdovirus_ncapsid_N"/>
</dbReference>
<dbReference type="OrthoDB" id="6774217at2759"/>
<dbReference type="InterPro" id="IPR023331">
    <property type="entry name" value="Rhabdovirus_ncapsid_C"/>
</dbReference>
<dbReference type="SUPFAM" id="SSF140809">
    <property type="entry name" value="Rhabdovirus nucleoprotein-like"/>
    <property type="match status" value="1"/>
</dbReference>
<reference evidence="7 8" key="1">
    <citation type="submission" date="2018-08" db="EMBL/GenBank/DDBJ databases">
        <authorList>
            <person name="Laetsch R D."/>
            <person name="Stevens L."/>
            <person name="Kumar S."/>
            <person name="Blaxter L. M."/>
        </authorList>
    </citation>
    <scope>NUCLEOTIDE SEQUENCE [LARGE SCALE GENOMIC DNA]</scope>
</reference>
<dbReference type="GO" id="GO:1990904">
    <property type="term" value="C:ribonucleoprotein complex"/>
    <property type="evidence" value="ECO:0007669"/>
    <property type="project" value="UniProtKB-KW"/>
</dbReference>
<evidence type="ECO:0000313" key="7">
    <source>
        <dbReference type="EMBL" id="VBB35280.1"/>
    </source>
</evidence>
<gene>
    <name evidence="7" type="ORF">NAV_LOCUS10071</name>
</gene>
<sequence>MDLLCPISTPINWHQLNRLGFSEAEYGERGISSDSTAGVMNVPHWIQDTNYCTLVAAVDMFFRRFTNHKLEKFRACTLGSFMKDCVMLTSLNQAAQAFALNPATLVQYIYSPQIAEDVRRIIWGPATEEKNEEYSYFQYMREVNLIPRSPYSASLNPNLFNWCQFIGVLMGQRRSIYARLIPCSSPSMLLIYAAYVVYYVSGIPDARLQFADTPDKQELIMQSSSARKH</sequence>
<evidence type="ECO:0000256" key="2">
    <source>
        <dbReference type="ARBA" id="ARBA00004328"/>
    </source>
</evidence>
<comment type="subcellular location">
    <subcellularLocation>
        <location evidence="1">Host cytoplasm</location>
    </subcellularLocation>
    <subcellularLocation>
        <location evidence="2">Virion</location>
    </subcellularLocation>
</comment>
<dbReference type="Gene3D" id="1.10.3570.10">
    <property type="entry name" value="Rhabdovirus nucleocapsid protein like domain"/>
    <property type="match status" value="1"/>
</dbReference>
<proteinExistence type="predicted"/>
<keyword evidence="4" id="KW-1035">Host cytoplasm</keyword>
<dbReference type="GO" id="GO:0030430">
    <property type="term" value="C:host cell cytoplasm"/>
    <property type="evidence" value="ECO:0007669"/>
    <property type="project" value="UniProtKB-SubCell"/>
</dbReference>
<evidence type="ECO:0000256" key="3">
    <source>
        <dbReference type="ARBA" id="ARBA00022884"/>
    </source>
</evidence>
<evidence type="ECO:0000259" key="6">
    <source>
        <dbReference type="Pfam" id="PF00945"/>
    </source>
</evidence>
<evidence type="ECO:0000256" key="4">
    <source>
        <dbReference type="ARBA" id="ARBA00023200"/>
    </source>
</evidence>
<dbReference type="InterPro" id="IPR000448">
    <property type="entry name" value="Rhabdo_ncapsid"/>
</dbReference>
<organism evidence="7 8">
    <name type="scientific">Acanthocheilonema viteae</name>
    <name type="common">Filarial nematode worm</name>
    <name type="synonym">Dipetalonema viteae</name>
    <dbReference type="NCBI Taxonomy" id="6277"/>
    <lineage>
        <taxon>Eukaryota</taxon>
        <taxon>Metazoa</taxon>
        <taxon>Ecdysozoa</taxon>
        <taxon>Nematoda</taxon>
        <taxon>Chromadorea</taxon>
        <taxon>Rhabditida</taxon>
        <taxon>Spirurina</taxon>
        <taxon>Spiruromorpha</taxon>
        <taxon>Filarioidea</taxon>
        <taxon>Onchocercidae</taxon>
        <taxon>Acanthocheilonema</taxon>
    </lineage>
</organism>
<dbReference type="GO" id="GO:0003723">
    <property type="term" value="F:RNA binding"/>
    <property type="evidence" value="ECO:0007669"/>
    <property type="project" value="UniProtKB-KW"/>
</dbReference>
<feature type="domain" description="Rhabdovirus nucleocapsid" evidence="6">
    <location>
        <begin position="43"/>
        <end position="216"/>
    </location>
</feature>
<evidence type="ECO:0000313" key="8">
    <source>
        <dbReference type="Proteomes" id="UP000276991"/>
    </source>
</evidence>
<dbReference type="Proteomes" id="UP000276991">
    <property type="component" value="Unassembled WGS sequence"/>
</dbReference>
<dbReference type="AlphaFoldDB" id="A0A498T0S5"/>
<protein>
    <recommendedName>
        <fullName evidence="6">Rhabdovirus nucleocapsid domain-containing protein</fullName>
    </recommendedName>
</protein>
<dbReference type="InterPro" id="IPR035961">
    <property type="entry name" value="Rhabdovirus_nucleoprotein-like"/>
</dbReference>
<keyword evidence="3" id="KW-0694">RNA-binding</keyword>
<keyword evidence="5" id="KW-0687">Ribonucleoprotein</keyword>
<dbReference type="Pfam" id="PF00945">
    <property type="entry name" value="Rhabdo_ncap"/>
    <property type="match status" value="1"/>
</dbReference>
<keyword evidence="8" id="KW-1185">Reference proteome</keyword>